<protein>
    <submittedName>
        <fullName evidence="1">Uncharacterized protein</fullName>
    </submittedName>
</protein>
<proteinExistence type="predicted"/>
<evidence type="ECO:0000313" key="1">
    <source>
        <dbReference type="EMBL" id="REH26218.1"/>
    </source>
</evidence>
<dbReference type="AlphaFoldDB" id="A0A3E0GUI0"/>
<sequence length="35" mass="3706">MHSTAKAERVLGWKSRPAAETVVACAQSLSAHNVV</sequence>
<name>A0A3E0GUI0_9PSEU</name>
<keyword evidence="2" id="KW-1185">Reference proteome</keyword>
<comment type="caution">
    <text evidence="1">The sequence shown here is derived from an EMBL/GenBank/DDBJ whole genome shotgun (WGS) entry which is preliminary data.</text>
</comment>
<organism evidence="1 2">
    <name type="scientific">Kutzneria buriramensis</name>
    <dbReference type="NCBI Taxonomy" id="1045776"/>
    <lineage>
        <taxon>Bacteria</taxon>
        <taxon>Bacillati</taxon>
        <taxon>Actinomycetota</taxon>
        <taxon>Actinomycetes</taxon>
        <taxon>Pseudonocardiales</taxon>
        <taxon>Pseudonocardiaceae</taxon>
        <taxon>Kutzneria</taxon>
    </lineage>
</organism>
<dbReference type="EMBL" id="QUNO01000034">
    <property type="protein sequence ID" value="REH26218.1"/>
    <property type="molecule type" value="Genomic_DNA"/>
</dbReference>
<evidence type="ECO:0000313" key="2">
    <source>
        <dbReference type="Proteomes" id="UP000256269"/>
    </source>
</evidence>
<gene>
    <name evidence="1" type="ORF">BCF44_13473</name>
</gene>
<accession>A0A3E0GUI0</accession>
<dbReference type="Proteomes" id="UP000256269">
    <property type="component" value="Unassembled WGS sequence"/>
</dbReference>
<reference evidence="1 2" key="1">
    <citation type="submission" date="2018-08" db="EMBL/GenBank/DDBJ databases">
        <title>Genomic Encyclopedia of Archaeal and Bacterial Type Strains, Phase II (KMG-II): from individual species to whole genera.</title>
        <authorList>
            <person name="Goeker M."/>
        </authorList>
    </citation>
    <scope>NUCLEOTIDE SEQUENCE [LARGE SCALE GENOMIC DNA]</scope>
    <source>
        <strain evidence="1 2">DSM 45791</strain>
    </source>
</reference>